<organism evidence="1 2">
    <name type="scientific">Araneus ventricosus</name>
    <name type="common">Orbweaver spider</name>
    <name type="synonym">Epeira ventricosa</name>
    <dbReference type="NCBI Taxonomy" id="182803"/>
    <lineage>
        <taxon>Eukaryota</taxon>
        <taxon>Metazoa</taxon>
        <taxon>Ecdysozoa</taxon>
        <taxon>Arthropoda</taxon>
        <taxon>Chelicerata</taxon>
        <taxon>Arachnida</taxon>
        <taxon>Araneae</taxon>
        <taxon>Araneomorphae</taxon>
        <taxon>Entelegynae</taxon>
        <taxon>Araneoidea</taxon>
        <taxon>Araneidae</taxon>
        <taxon>Araneus</taxon>
    </lineage>
</organism>
<comment type="caution">
    <text evidence="1">The sequence shown here is derived from an EMBL/GenBank/DDBJ whole genome shotgun (WGS) entry which is preliminary data.</text>
</comment>
<reference evidence="1 2" key="1">
    <citation type="journal article" date="2019" name="Sci. Rep.">
        <title>Orb-weaving spider Araneus ventricosus genome elucidates the spidroin gene catalogue.</title>
        <authorList>
            <person name="Kono N."/>
            <person name="Nakamura H."/>
            <person name="Ohtoshi R."/>
            <person name="Moran D.A.P."/>
            <person name="Shinohara A."/>
            <person name="Yoshida Y."/>
            <person name="Fujiwara M."/>
            <person name="Mori M."/>
            <person name="Tomita M."/>
            <person name="Arakawa K."/>
        </authorList>
    </citation>
    <scope>NUCLEOTIDE SEQUENCE [LARGE SCALE GENOMIC DNA]</scope>
</reference>
<protein>
    <submittedName>
        <fullName evidence="1">Uncharacterized protein</fullName>
    </submittedName>
</protein>
<dbReference type="AlphaFoldDB" id="A0A4Y2JPJ6"/>
<dbReference type="EMBL" id="BGPR01003689">
    <property type="protein sequence ID" value="GBM91262.1"/>
    <property type="molecule type" value="Genomic_DNA"/>
</dbReference>
<dbReference type="Proteomes" id="UP000499080">
    <property type="component" value="Unassembled WGS sequence"/>
</dbReference>
<sequence length="113" mass="12779">MYQRDFKRDIHQCSTPLFFGTHDAKPNLQYGIPMIIGVGRRRVWNSNVVGFSFIPFGHKSEIRSFEAGDKSPVWVERWGGGMCVGGRLEKSGQGAFSKKTKILRVGEGKCREE</sequence>
<name>A0A4Y2JPJ6_ARAVE</name>
<proteinExistence type="predicted"/>
<gene>
    <name evidence="1" type="ORF">AVEN_29854_1</name>
</gene>
<evidence type="ECO:0000313" key="1">
    <source>
        <dbReference type="EMBL" id="GBM91262.1"/>
    </source>
</evidence>
<evidence type="ECO:0000313" key="2">
    <source>
        <dbReference type="Proteomes" id="UP000499080"/>
    </source>
</evidence>
<keyword evidence="2" id="KW-1185">Reference proteome</keyword>
<accession>A0A4Y2JPJ6</accession>